<dbReference type="SUPFAM" id="SSF55729">
    <property type="entry name" value="Acyl-CoA N-acyltransferases (Nat)"/>
    <property type="match status" value="1"/>
</dbReference>
<feature type="site" description="Crucial for catalytic activity" evidence="3">
    <location>
        <position position="53"/>
    </location>
</feature>
<dbReference type="GO" id="GO:0005874">
    <property type="term" value="C:microtubule"/>
    <property type="evidence" value="ECO:0007669"/>
    <property type="project" value="InterPro"/>
</dbReference>
<evidence type="ECO:0000256" key="3">
    <source>
        <dbReference type="HAMAP-Rule" id="MF_03130"/>
    </source>
</evidence>
<dbReference type="OrthoDB" id="447510at2759"/>
<feature type="domain" description="N-acetyltransferase" evidence="5">
    <location>
        <begin position="2"/>
        <end position="178"/>
    </location>
</feature>
<dbReference type="PROSITE" id="PS51730">
    <property type="entry name" value="GNAT_ATAT"/>
    <property type="match status" value="1"/>
</dbReference>
<evidence type="ECO:0000259" key="5">
    <source>
        <dbReference type="PROSITE" id="PS51730"/>
    </source>
</evidence>
<comment type="caution">
    <text evidence="6">The sequence shown here is derived from an EMBL/GenBank/DDBJ whole genome shotgun (WGS) entry which is preliminary data.</text>
</comment>
<dbReference type="InterPro" id="IPR016181">
    <property type="entry name" value="Acyl_CoA_acyltransferase"/>
</dbReference>
<feature type="region of interest" description="Disordered" evidence="4">
    <location>
        <begin position="223"/>
        <end position="247"/>
    </location>
</feature>
<dbReference type="EC" id="2.3.1.108" evidence="3"/>
<accession>A0A8J6B413</accession>
<evidence type="ECO:0000313" key="6">
    <source>
        <dbReference type="EMBL" id="KAG9395253.1"/>
    </source>
</evidence>
<evidence type="ECO:0000313" key="7">
    <source>
        <dbReference type="Proteomes" id="UP000717585"/>
    </source>
</evidence>
<proteinExistence type="inferred from homology"/>
<dbReference type="AlphaFoldDB" id="A0A8J6B413"/>
<comment type="caution">
    <text evidence="3">Lacks conserved residue(s) required for the propagation of feature annotation.</text>
</comment>
<feature type="binding site" evidence="3">
    <location>
        <begin position="112"/>
        <end position="125"/>
    </location>
    <ligand>
        <name>acetyl-CoA</name>
        <dbReference type="ChEBI" id="CHEBI:57288"/>
    </ligand>
</feature>
<keyword evidence="1 3" id="KW-0808">Transferase</keyword>
<reference evidence="6" key="1">
    <citation type="submission" date="2021-05" db="EMBL/GenBank/DDBJ databases">
        <title>A free-living protist that lacks canonical eukaryotic 1 DNA replication and segregation systems.</title>
        <authorList>
            <person name="Salas-Leiva D.E."/>
            <person name="Tromer E.C."/>
            <person name="Curtis B.A."/>
            <person name="Jerlstrom-Hultqvist J."/>
            <person name="Kolisko M."/>
            <person name="Yi Z."/>
            <person name="Salas-Leiva J.S."/>
            <person name="Gallot-Lavallee L."/>
            <person name="Kops G.J.P.L."/>
            <person name="Archibald J.M."/>
            <person name="Simpson A.G.B."/>
            <person name="Roger A.J."/>
        </authorList>
    </citation>
    <scope>NUCLEOTIDE SEQUENCE</scope>
    <source>
        <strain evidence="6">BICM</strain>
    </source>
</reference>
<dbReference type="PANTHER" id="PTHR12327">
    <property type="entry name" value="ALPHA-TUBULIN N-ACETYLTRANSFERASE 1"/>
    <property type="match status" value="1"/>
</dbReference>
<dbReference type="Proteomes" id="UP000717585">
    <property type="component" value="Unassembled WGS sequence"/>
</dbReference>
<sequence>MCEFPFRVPPLFDGQEILRITSEQFRELPRLSDKKANLTAIINRLGELSAIAQDLPAIITTVGKFSASNQTLFLIHDGHAVTGLLKIGVKKLFLYDGAQVIHEMSPMCILDFYVSEKFQRRGIGRRLFDAALIYTNISPHRFAIDRPSPKLIGFYAKHFGLKSYMPQNNSYVVFEDFFNPTSPVKPKPAPFITEHVRTETPSVEHQQPVVQEDPVEERGPVACDAGQGGGHQERVPTTEPEQEPAPVGRAGEDLMAMQRRLNATTYDYMRRNTTLGRHY</sequence>
<organism evidence="6 7">
    <name type="scientific">Carpediemonas membranifera</name>
    <dbReference type="NCBI Taxonomy" id="201153"/>
    <lineage>
        <taxon>Eukaryota</taxon>
        <taxon>Metamonada</taxon>
        <taxon>Carpediemonas-like organisms</taxon>
        <taxon>Carpediemonas</taxon>
    </lineage>
</organism>
<gene>
    <name evidence="6" type="ORF">J8273_0475</name>
</gene>
<dbReference type="HAMAP" id="MF_03130">
    <property type="entry name" value="mec17"/>
    <property type="match status" value="1"/>
</dbReference>
<dbReference type="GO" id="GO:0019799">
    <property type="term" value="F:tubulin N-acetyltransferase activity"/>
    <property type="evidence" value="ECO:0007669"/>
    <property type="project" value="UniProtKB-UniRule"/>
</dbReference>
<dbReference type="InterPro" id="IPR038746">
    <property type="entry name" value="Atat"/>
</dbReference>
<keyword evidence="2 3" id="KW-0012">Acyltransferase</keyword>
<evidence type="ECO:0000256" key="2">
    <source>
        <dbReference type="ARBA" id="ARBA00023315"/>
    </source>
</evidence>
<dbReference type="CDD" id="cd04301">
    <property type="entry name" value="NAT_SF"/>
    <property type="match status" value="1"/>
</dbReference>
<dbReference type="Gene3D" id="3.40.630.30">
    <property type="match status" value="1"/>
</dbReference>
<dbReference type="GO" id="GO:0070507">
    <property type="term" value="P:regulation of microtubule cytoskeleton organization"/>
    <property type="evidence" value="ECO:0007669"/>
    <property type="project" value="UniProtKB-UniRule"/>
</dbReference>
<comment type="function">
    <text evidence="3">Specifically acetylates 'Lys-40' in alpha-tubulin on the lumenal side of microtubules. Promotes microtubule destabilization and accelerates microtubule dynamics; this activity may be independent of acetylation activity. Acetylates alpha-tubulin with a slow enzymatic rate, due to a catalytic site that is not optimized for acetyl transfer. Enters the microtubule through each end and diffuses quickly throughout the lumen of microtubules. Acetylates only long/old microtubules because of its slow acetylation rate since it does not have time to act on dynamically unstable microtubules before the enzyme is released.</text>
</comment>
<comment type="similarity">
    <text evidence="3">Belongs to the acetyltransferase ATAT1 family.</text>
</comment>
<protein>
    <recommendedName>
        <fullName evidence="3">Alpha-tubulin N-acetyltransferase</fullName>
        <shortName evidence="3">Alpha-TAT</shortName>
        <shortName evidence="3">TAT</shortName>
        <ecNumber evidence="3">2.3.1.108</ecNumber>
    </recommendedName>
    <alternativeName>
        <fullName evidence="3">Acetyltransferase mec-17 homolog</fullName>
    </alternativeName>
</protein>
<evidence type="ECO:0000256" key="4">
    <source>
        <dbReference type="SAM" id="MobiDB-lite"/>
    </source>
</evidence>
<dbReference type="InterPro" id="IPR007965">
    <property type="entry name" value="GNAT_ATAT"/>
</dbReference>
<dbReference type="Pfam" id="PF05301">
    <property type="entry name" value="Acetyltransf_16"/>
    <property type="match status" value="1"/>
</dbReference>
<comment type="catalytic activity">
    <reaction evidence="3">
        <text>L-lysyl-[alpha-tubulin] + acetyl-CoA = N(6)-acetyl-L-lysyl-[alpha-tubulin] + CoA + H(+)</text>
        <dbReference type="Rhea" id="RHEA:15277"/>
        <dbReference type="Rhea" id="RHEA-COMP:11278"/>
        <dbReference type="Rhea" id="RHEA-COMP:11279"/>
        <dbReference type="ChEBI" id="CHEBI:15378"/>
        <dbReference type="ChEBI" id="CHEBI:29969"/>
        <dbReference type="ChEBI" id="CHEBI:57287"/>
        <dbReference type="ChEBI" id="CHEBI:57288"/>
        <dbReference type="ChEBI" id="CHEBI:61930"/>
        <dbReference type="EC" id="2.3.1.108"/>
    </reaction>
</comment>
<name>A0A8J6B413_9EUKA</name>
<dbReference type="EMBL" id="JAHDYR010000012">
    <property type="protein sequence ID" value="KAG9395253.1"/>
    <property type="molecule type" value="Genomic_DNA"/>
</dbReference>
<keyword evidence="7" id="KW-1185">Reference proteome</keyword>
<evidence type="ECO:0000256" key="1">
    <source>
        <dbReference type="ARBA" id="ARBA00022679"/>
    </source>
</evidence>
<dbReference type="PANTHER" id="PTHR12327:SF0">
    <property type="entry name" value="ALPHA-TUBULIN N-ACETYLTRANSFERASE 1"/>
    <property type="match status" value="1"/>
</dbReference>